<dbReference type="PANTHER" id="PTHR11102:SF160">
    <property type="entry name" value="ERAD-ASSOCIATED E3 UBIQUITIN-PROTEIN LIGASE COMPONENT HRD3"/>
    <property type="match status" value="1"/>
</dbReference>
<reference evidence="3 4" key="1">
    <citation type="submission" date="2018-08" db="EMBL/GenBank/DDBJ databases">
        <title>Genome and evolution of the arbuscular mycorrhizal fungus Diversispora epigaea (formerly Glomus versiforme) and its bacterial endosymbionts.</title>
        <authorList>
            <person name="Sun X."/>
            <person name="Fei Z."/>
            <person name="Harrison M."/>
        </authorList>
    </citation>
    <scope>NUCLEOTIDE SEQUENCE [LARGE SCALE GENOMIC DNA]</scope>
    <source>
        <strain evidence="3 4">IT104</strain>
    </source>
</reference>
<dbReference type="SUPFAM" id="SSF81901">
    <property type="entry name" value="HCP-like"/>
    <property type="match status" value="2"/>
</dbReference>
<comment type="caution">
    <text evidence="3">The sequence shown here is derived from an EMBL/GenBank/DDBJ whole genome shotgun (WGS) entry which is preliminary data.</text>
</comment>
<dbReference type="Proteomes" id="UP000266861">
    <property type="component" value="Unassembled WGS sequence"/>
</dbReference>
<dbReference type="InterPro" id="IPR011009">
    <property type="entry name" value="Kinase-like_dom_sf"/>
</dbReference>
<dbReference type="InterPro" id="IPR000719">
    <property type="entry name" value="Prot_kinase_dom"/>
</dbReference>
<protein>
    <recommendedName>
        <fullName evidence="2">Protein kinase domain-containing protein</fullName>
    </recommendedName>
</protein>
<dbReference type="InterPro" id="IPR001245">
    <property type="entry name" value="Ser-Thr/Tyr_kinase_cat_dom"/>
</dbReference>
<dbReference type="STRING" id="1348612.A0A397J0L8"/>
<accession>A0A397J0L8</accession>
<dbReference type="InterPro" id="IPR050767">
    <property type="entry name" value="Sel1_AlgK"/>
</dbReference>
<proteinExistence type="inferred from homology"/>
<gene>
    <name evidence="3" type="ORF">Glove_117g173</name>
</gene>
<name>A0A397J0L8_9GLOM</name>
<feature type="domain" description="Protein kinase" evidence="2">
    <location>
        <begin position="37"/>
        <end position="291"/>
    </location>
</feature>
<dbReference type="SMART" id="SM00671">
    <property type="entry name" value="SEL1"/>
    <property type="match status" value="7"/>
</dbReference>
<evidence type="ECO:0000259" key="2">
    <source>
        <dbReference type="PROSITE" id="PS50011"/>
    </source>
</evidence>
<keyword evidence="4" id="KW-1185">Reference proteome</keyword>
<dbReference type="PANTHER" id="PTHR11102">
    <property type="entry name" value="SEL-1-LIKE PROTEIN"/>
    <property type="match status" value="1"/>
</dbReference>
<evidence type="ECO:0000313" key="4">
    <source>
        <dbReference type="Proteomes" id="UP000266861"/>
    </source>
</evidence>
<dbReference type="PROSITE" id="PS50011">
    <property type="entry name" value="PROTEIN_KINASE_DOM"/>
    <property type="match status" value="1"/>
</dbReference>
<dbReference type="SUPFAM" id="SSF56112">
    <property type="entry name" value="Protein kinase-like (PK-like)"/>
    <property type="match status" value="1"/>
</dbReference>
<dbReference type="Pfam" id="PF08238">
    <property type="entry name" value="Sel1"/>
    <property type="match status" value="7"/>
</dbReference>
<dbReference type="Gene3D" id="1.10.510.10">
    <property type="entry name" value="Transferase(Phosphotransferase) domain 1"/>
    <property type="match status" value="1"/>
</dbReference>
<sequence>MSRGKKNEKEWKSWLDSLIIEETIQKQNIPFYQYSEFQNVKLISKNIFKATFKISQKTVKFKCVSLNDKFTLNNLINEIKKHRKLEIHDSILKFYGITKHENTKNYMIILEYVNEESLREYLKSNFQKMDWNAKLNLAKQIANILMHLHSNDIIHGKFNSENIHVHDGNIKLNVFGLANIISDSLSFLTNNPIKYTDPRHLELFSTIGKNKSSDIFGLGIILWEISSCYPPFEIDSSLNVDLLNNIANGKREMTIPGTPHKYKEIYSDCWKYNGNLRPDISQVVKNLSEIIISDSNIESGTLQSQSYNVTDSNSKNLNIQNEKPEIKPRSSFFDATAEVNVFIKDLFELLNDLFNRQFREIRPITIKNYIIEHKKNPVEVFSKMISHPYYYWFTGLIGFFYQHGIGTVADYQMAIKFFNLASNQIIDTSSSNFSPLRKLYDSNKEISTISLANMHFDGLGFEKDTKKAFQIYHKLANKGSLVALINVAYCYENGFGVEKNEMKAFELYLKSSEKGYLAQFKVGFCYKYGTGITKDESKGFQWVMKSALSGNANAMCNVGFCYDNGIGVGRDEKQAVKWYMKAAEKELNAAQHNLGWSYKDGEGIVRDYKKAFEWFKKAAENNFADSQYMLGKFFYEGYGTKKDIVNAIYWLNKANESGNAVANELLEEIISNMMY</sequence>
<dbReference type="Gene3D" id="1.25.40.10">
    <property type="entry name" value="Tetratricopeptide repeat domain"/>
    <property type="match status" value="2"/>
</dbReference>
<dbReference type="AlphaFoldDB" id="A0A397J0L8"/>
<dbReference type="GO" id="GO:0005524">
    <property type="term" value="F:ATP binding"/>
    <property type="evidence" value="ECO:0007669"/>
    <property type="project" value="InterPro"/>
</dbReference>
<dbReference type="EMBL" id="PQFF01000109">
    <property type="protein sequence ID" value="RHZ81829.1"/>
    <property type="molecule type" value="Genomic_DNA"/>
</dbReference>
<organism evidence="3 4">
    <name type="scientific">Diversispora epigaea</name>
    <dbReference type="NCBI Taxonomy" id="1348612"/>
    <lineage>
        <taxon>Eukaryota</taxon>
        <taxon>Fungi</taxon>
        <taxon>Fungi incertae sedis</taxon>
        <taxon>Mucoromycota</taxon>
        <taxon>Glomeromycotina</taxon>
        <taxon>Glomeromycetes</taxon>
        <taxon>Diversisporales</taxon>
        <taxon>Diversisporaceae</taxon>
        <taxon>Diversispora</taxon>
    </lineage>
</organism>
<dbReference type="InterPro" id="IPR011990">
    <property type="entry name" value="TPR-like_helical_dom_sf"/>
</dbReference>
<evidence type="ECO:0000313" key="3">
    <source>
        <dbReference type="EMBL" id="RHZ81829.1"/>
    </source>
</evidence>
<dbReference type="Pfam" id="PF07714">
    <property type="entry name" value="PK_Tyr_Ser-Thr"/>
    <property type="match status" value="1"/>
</dbReference>
<dbReference type="GO" id="GO:0004672">
    <property type="term" value="F:protein kinase activity"/>
    <property type="evidence" value="ECO:0007669"/>
    <property type="project" value="InterPro"/>
</dbReference>
<comment type="similarity">
    <text evidence="1">Belongs to the sel-1 family.</text>
</comment>
<dbReference type="InterPro" id="IPR006597">
    <property type="entry name" value="Sel1-like"/>
</dbReference>
<evidence type="ECO:0000256" key="1">
    <source>
        <dbReference type="ARBA" id="ARBA00038101"/>
    </source>
</evidence>